<protein>
    <submittedName>
        <fullName evidence="2">Uncharacterized protein</fullName>
    </submittedName>
</protein>
<sequence>MPSTKEQEKQETNFKQQEDTVTEEPEDQDRSSSPSPQKKSSKDKKKPGKRKKRSSKKDDALGLVKGDDTLGSVTDTVDGVLGGGQQQSGKKDSDHPLSLRLDLNLDVEITLKARVHGDVTLALLA</sequence>
<gene>
    <name evidence="2" type="ORF">BCV72DRAFT_339055</name>
</gene>
<feature type="region of interest" description="Disordered" evidence="1">
    <location>
        <begin position="1"/>
        <end position="97"/>
    </location>
</feature>
<dbReference type="OrthoDB" id="2873061at2759"/>
<accession>A0A1X0QQB4</accession>
<dbReference type="AlphaFoldDB" id="A0A1X0QQB4"/>
<organism evidence="2">
    <name type="scientific">Rhizopus microsporus var. microsporus</name>
    <dbReference type="NCBI Taxonomy" id="86635"/>
    <lineage>
        <taxon>Eukaryota</taxon>
        <taxon>Fungi</taxon>
        <taxon>Fungi incertae sedis</taxon>
        <taxon>Mucoromycota</taxon>
        <taxon>Mucoromycotina</taxon>
        <taxon>Mucoromycetes</taxon>
        <taxon>Mucorales</taxon>
        <taxon>Mucorineae</taxon>
        <taxon>Rhizopodaceae</taxon>
        <taxon>Rhizopus</taxon>
    </lineage>
</organism>
<proteinExistence type="predicted"/>
<dbReference type="PANTHER" id="PTHR35587">
    <property type="entry name" value="EXPRESSED PROTEIN"/>
    <property type="match status" value="1"/>
</dbReference>
<dbReference type="Proteomes" id="UP000242414">
    <property type="component" value="Unassembled WGS sequence"/>
</dbReference>
<dbReference type="EMBL" id="KV922084">
    <property type="protein sequence ID" value="ORE01953.1"/>
    <property type="molecule type" value="Genomic_DNA"/>
</dbReference>
<evidence type="ECO:0000313" key="2">
    <source>
        <dbReference type="EMBL" id="ORE01953.1"/>
    </source>
</evidence>
<dbReference type="PANTHER" id="PTHR35587:SF4">
    <property type="match status" value="1"/>
</dbReference>
<reference evidence="2" key="1">
    <citation type="journal article" date="2016" name="Proc. Natl. Acad. Sci. U.S.A.">
        <title>Lipid metabolic changes in an early divergent fungus govern the establishment of a mutualistic symbiosis with endobacteria.</title>
        <authorList>
            <person name="Lastovetsky O.A."/>
            <person name="Gaspar M.L."/>
            <person name="Mondo S.J."/>
            <person name="LaButti K.M."/>
            <person name="Sandor L."/>
            <person name="Grigoriev I.V."/>
            <person name="Henry S.A."/>
            <person name="Pawlowska T.E."/>
        </authorList>
    </citation>
    <scope>NUCLEOTIDE SEQUENCE [LARGE SCALE GENOMIC DNA]</scope>
    <source>
        <strain evidence="2">ATCC 52814</strain>
    </source>
</reference>
<name>A0A1X0QQB4_RHIZD</name>
<evidence type="ECO:0000256" key="1">
    <source>
        <dbReference type="SAM" id="MobiDB-lite"/>
    </source>
</evidence>
<feature type="compositionally biased region" description="Basic and acidic residues" evidence="1">
    <location>
        <begin position="56"/>
        <end position="68"/>
    </location>
</feature>
<dbReference type="VEuPathDB" id="FungiDB:BCV72DRAFT_339055"/>
<feature type="compositionally biased region" description="Basic and acidic residues" evidence="1">
    <location>
        <begin position="1"/>
        <end position="18"/>
    </location>
</feature>
<feature type="compositionally biased region" description="Basic residues" evidence="1">
    <location>
        <begin position="39"/>
        <end position="55"/>
    </location>
</feature>